<protein>
    <recommendedName>
        <fullName evidence="2">PWWP domain-containing protein</fullName>
    </recommendedName>
</protein>
<accession>A0AAE1TD16</accession>
<dbReference type="SMART" id="SM00293">
    <property type="entry name" value="PWWP"/>
    <property type="match status" value="1"/>
</dbReference>
<dbReference type="PANTHER" id="PTHR42851">
    <property type="entry name" value="ALDOLASE-RELATED"/>
    <property type="match status" value="1"/>
</dbReference>
<feature type="compositionally biased region" description="Basic and acidic residues" evidence="1">
    <location>
        <begin position="240"/>
        <end position="253"/>
    </location>
</feature>
<feature type="compositionally biased region" description="Basic and acidic residues" evidence="1">
    <location>
        <begin position="946"/>
        <end position="955"/>
    </location>
</feature>
<dbReference type="InterPro" id="IPR000313">
    <property type="entry name" value="PWWP_dom"/>
</dbReference>
<organism evidence="3 4">
    <name type="scientific">Acacia crassicarpa</name>
    <name type="common">northern wattle</name>
    <dbReference type="NCBI Taxonomy" id="499986"/>
    <lineage>
        <taxon>Eukaryota</taxon>
        <taxon>Viridiplantae</taxon>
        <taxon>Streptophyta</taxon>
        <taxon>Embryophyta</taxon>
        <taxon>Tracheophyta</taxon>
        <taxon>Spermatophyta</taxon>
        <taxon>Magnoliopsida</taxon>
        <taxon>eudicotyledons</taxon>
        <taxon>Gunneridae</taxon>
        <taxon>Pentapetalae</taxon>
        <taxon>rosids</taxon>
        <taxon>fabids</taxon>
        <taxon>Fabales</taxon>
        <taxon>Fabaceae</taxon>
        <taxon>Caesalpinioideae</taxon>
        <taxon>mimosoid clade</taxon>
        <taxon>Acacieae</taxon>
        <taxon>Acacia</taxon>
    </lineage>
</organism>
<feature type="compositionally biased region" description="Basic and acidic residues" evidence="1">
    <location>
        <begin position="200"/>
        <end position="210"/>
    </location>
</feature>
<name>A0AAE1TD16_9FABA</name>
<keyword evidence="4" id="KW-1185">Reference proteome</keyword>
<feature type="compositionally biased region" description="Basic and acidic residues" evidence="1">
    <location>
        <begin position="24"/>
        <end position="33"/>
    </location>
</feature>
<comment type="caution">
    <text evidence="3">The sequence shown here is derived from an EMBL/GenBank/DDBJ whole genome shotgun (WGS) entry which is preliminary data.</text>
</comment>
<feature type="compositionally biased region" description="Polar residues" evidence="1">
    <location>
        <begin position="270"/>
        <end position="280"/>
    </location>
</feature>
<evidence type="ECO:0000256" key="1">
    <source>
        <dbReference type="SAM" id="MobiDB-lite"/>
    </source>
</evidence>
<dbReference type="Gene3D" id="2.30.30.140">
    <property type="match status" value="1"/>
</dbReference>
<dbReference type="InterPro" id="IPR053063">
    <property type="entry name" value="PWWP_domain_containing_PDP"/>
</dbReference>
<dbReference type="SUPFAM" id="SSF63748">
    <property type="entry name" value="Tudor/PWWP/MBT"/>
    <property type="match status" value="1"/>
</dbReference>
<proteinExistence type="predicted"/>
<feature type="compositionally biased region" description="Polar residues" evidence="1">
    <location>
        <begin position="455"/>
        <end position="467"/>
    </location>
</feature>
<dbReference type="CDD" id="cd05162">
    <property type="entry name" value="PWWP"/>
    <property type="match status" value="1"/>
</dbReference>
<dbReference type="EMBL" id="JAWXYG010000002">
    <property type="protein sequence ID" value="KAK4280041.1"/>
    <property type="molecule type" value="Genomic_DNA"/>
</dbReference>
<reference evidence="3" key="1">
    <citation type="submission" date="2023-10" db="EMBL/GenBank/DDBJ databases">
        <title>Chromosome-level genome of the transformable northern wattle, Acacia crassicarpa.</title>
        <authorList>
            <person name="Massaro I."/>
            <person name="Sinha N.R."/>
            <person name="Poethig S."/>
            <person name="Leichty A.R."/>
        </authorList>
    </citation>
    <scope>NUCLEOTIDE SEQUENCE</scope>
    <source>
        <strain evidence="3">Acra3RX</strain>
        <tissue evidence="3">Leaf</tissue>
    </source>
</reference>
<feature type="domain" description="PWWP" evidence="2">
    <location>
        <begin position="607"/>
        <end position="668"/>
    </location>
</feature>
<feature type="region of interest" description="Disordered" evidence="1">
    <location>
        <begin position="81"/>
        <end position="282"/>
    </location>
</feature>
<feature type="compositionally biased region" description="Acidic residues" evidence="1">
    <location>
        <begin position="190"/>
        <end position="199"/>
    </location>
</feature>
<feature type="compositionally biased region" description="Basic residues" evidence="1">
    <location>
        <begin position="830"/>
        <end position="845"/>
    </location>
</feature>
<dbReference type="Proteomes" id="UP001293593">
    <property type="component" value="Unassembled WGS sequence"/>
</dbReference>
<dbReference type="AlphaFoldDB" id="A0AAE1TD16"/>
<feature type="region of interest" description="Disordered" evidence="1">
    <location>
        <begin position="21"/>
        <end position="55"/>
    </location>
</feature>
<gene>
    <name evidence="3" type="ORF">QN277_011717</name>
</gene>
<feature type="region of interest" description="Disordered" evidence="1">
    <location>
        <begin position="814"/>
        <end position="847"/>
    </location>
</feature>
<feature type="region of interest" description="Disordered" evidence="1">
    <location>
        <begin position="937"/>
        <end position="966"/>
    </location>
</feature>
<dbReference type="PROSITE" id="PS50812">
    <property type="entry name" value="PWWP"/>
    <property type="match status" value="1"/>
</dbReference>
<evidence type="ECO:0000313" key="3">
    <source>
        <dbReference type="EMBL" id="KAK4280041.1"/>
    </source>
</evidence>
<evidence type="ECO:0000259" key="2">
    <source>
        <dbReference type="PROSITE" id="PS50812"/>
    </source>
</evidence>
<feature type="compositionally biased region" description="Polar residues" evidence="1">
    <location>
        <begin position="117"/>
        <end position="128"/>
    </location>
</feature>
<dbReference type="PANTHER" id="PTHR42851:SF4">
    <property type="entry name" value="PWWP DOMAIN-CONTAINING PROTEIN"/>
    <property type="match status" value="1"/>
</dbReference>
<feature type="region of interest" description="Disordered" evidence="1">
    <location>
        <begin position="1074"/>
        <end position="1106"/>
    </location>
</feature>
<feature type="compositionally biased region" description="Basic and acidic residues" evidence="1">
    <location>
        <begin position="129"/>
        <end position="157"/>
    </location>
</feature>
<dbReference type="Pfam" id="PF00855">
    <property type="entry name" value="PWWP"/>
    <property type="match status" value="1"/>
</dbReference>
<evidence type="ECO:0000313" key="4">
    <source>
        <dbReference type="Proteomes" id="UP001293593"/>
    </source>
</evidence>
<sequence length="1241" mass="135602">MEKSKEEVSVCRISESTVTLSDNGARETLEESVHCASQGQVEELGGEDAGGGSEKDIMVEVLGSDVYIDGVCSRANEAELQGEGACGGSVDGSTEVKPSDGDTGVGNEAEAGFEASHLQSSEANSENPTARHDDTTLDREEVSRESLKEGNVERGEDVANIQGAPVLNNGAEKEEMGSGVGDSLAVVDSTLEETEFPMDEDVRLEHKDAQEAAVPDDQLTNPSHDNALGGLTAVSSLNGEDVHSESGEKDNEQQRNLVDQGAREGGNDVTLKSCNPQKKISNGEGDKILKKEACLNEKEENMKIIASDEKLQSAGEQPMDVDNVGEKKMISDTSHVDSDTGQGMEIDKHYHSESLTLHGGGQNSKNCETAVSTTNRDAQVCNVGEISLTKRDDGVTGCVLSEQPQNSEHSLEMNMDGNLALVNSGSSEQGELEGNVSEVKHVSSDEGIEEEAEDQSATTNKGSGNASIQGTSVSFGVVENNLEVNTNSRIVENNQTADGGIFSVMGTAEEKSNDEVPLSADDQKLMPLKHVESNVRKTIEAQLGDICEQADSHVRQEMEVKEYNSDDPHNSVDEKTIKHASMKPGSSGGFYQVNYMLPLEKEGDFSVSDMVWGKVRSHPWWPGQIFDPSDASEKAMKHCKKDCFLVAYFGDRTFAWNEASQLKPFGAHFSSIEKQSNSESFQNAVDCAIDEVSRRVEFGLACSCIPKDIHDNIKFQTVENAGIREKISLRYGLDESLNANSFSPDKLLEYLKNLSQCPTGGSNRLELAIAKAQLLAFYRLKGFSCLPEFQYSGGLDCDLGSQDVENNVNEGVQHETPLSRDADQASTGHRVSKGHNSSYHKRKHNLKDGMYPKKKEKSLSELIGGTLDSPDDYWLDENAIDSLVSPTVSKKRRTVDPYADDSGMQDGRKTISLAKVSSSAKPSFKIGECIRRVASQLTSSPTVKSSGERSQKPDENTDVLSGDISEDVSVQNVEEAKKSSPIDPTEYSSLDDLLSLLQWAAQDPLKHCSFMNVIVSFFSDFRNSIVVGNFSEREMNPKNKVGAKRKKQPVAGSPETFEFEDMSDTYWTDRVIQNGSEEQPSKRGRKKENQLAVADPEKPVQVTRRPYSRKRYSDNINVEGSEKPSGYIDDKSPAELVMNFAELDSVPSESNLNKMFRRFGPLKESETEVDTVGSRARVVFKKCADAEVAFNSAKKFNIFGAILVNYQLNYTPSALFKASTVATTHDQEMHLDLSNFEVNMI</sequence>
<feature type="region of interest" description="Disordered" evidence="1">
    <location>
        <begin position="423"/>
        <end position="467"/>
    </location>
</feature>